<dbReference type="Proteomes" id="UP000791440">
    <property type="component" value="Unassembled WGS sequence"/>
</dbReference>
<organism evidence="2 3">
    <name type="scientific">Manduca sexta</name>
    <name type="common">Tobacco hawkmoth</name>
    <name type="synonym">Tobacco hornworm</name>
    <dbReference type="NCBI Taxonomy" id="7130"/>
    <lineage>
        <taxon>Eukaryota</taxon>
        <taxon>Metazoa</taxon>
        <taxon>Ecdysozoa</taxon>
        <taxon>Arthropoda</taxon>
        <taxon>Hexapoda</taxon>
        <taxon>Insecta</taxon>
        <taxon>Pterygota</taxon>
        <taxon>Neoptera</taxon>
        <taxon>Endopterygota</taxon>
        <taxon>Lepidoptera</taxon>
        <taxon>Glossata</taxon>
        <taxon>Ditrysia</taxon>
        <taxon>Bombycoidea</taxon>
        <taxon>Sphingidae</taxon>
        <taxon>Sphinginae</taxon>
        <taxon>Sphingini</taxon>
        <taxon>Manduca</taxon>
    </lineage>
</organism>
<evidence type="ECO:0000256" key="1">
    <source>
        <dbReference type="SAM" id="SignalP"/>
    </source>
</evidence>
<reference evidence="2" key="2">
    <citation type="submission" date="2020-12" db="EMBL/GenBank/DDBJ databases">
        <authorList>
            <person name="Kanost M."/>
        </authorList>
    </citation>
    <scope>NUCLEOTIDE SEQUENCE</scope>
</reference>
<sequence>MKYLFWMLLALGVLKTECFPEQSFSLYCLRNLHHLIDIACNVNSEGDNSADIYKSIRSYPEDCSRAYTLEQLMEYC</sequence>
<reference evidence="2" key="1">
    <citation type="journal article" date="2016" name="Insect Biochem. Mol. Biol.">
        <title>Multifaceted biological insights from a draft genome sequence of the tobacco hornworm moth, Manduca sexta.</title>
        <authorList>
            <person name="Kanost M.R."/>
            <person name="Arrese E.L."/>
            <person name="Cao X."/>
            <person name="Chen Y.R."/>
            <person name="Chellapilla S."/>
            <person name="Goldsmith M.R."/>
            <person name="Grosse-Wilde E."/>
            <person name="Heckel D.G."/>
            <person name="Herndon N."/>
            <person name="Jiang H."/>
            <person name="Papanicolaou A."/>
            <person name="Qu J."/>
            <person name="Soulages J.L."/>
            <person name="Vogel H."/>
            <person name="Walters J."/>
            <person name="Waterhouse R.M."/>
            <person name="Ahn S.J."/>
            <person name="Almeida F.C."/>
            <person name="An C."/>
            <person name="Aqrawi P."/>
            <person name="Bretschneider A."/>
            <person name="Bryant W.B."/>
            <person name="Bucks S."/>
            <person name="Chao H."/>
            <person name="Chevignon G."/>
            <person name="Christen J.M."/>
            <person name="Clarke D.F."/>
            <person name="Dittmer N.T."/>
            <person name="Ferguson L.C.F."/>
            <person name="Garavelou S."/>
            <person name="Gordon K.H.J."/>
            <person name="Gunaratna R.T."/>
            <person name="Han Y."/>
            <person name="Hauser F."/>
            <person name="He Y."/>
            <person name="Heidel-Fischer H."/>
            <person name="Hirsh A."/>
            <person name="Hu Y."/>
            <person name="Jiang H."/>
            <person name="Kalra D."/>
            <person name="Klinner C."/>
            <person name="Konig C."/>
            <person name="Kovar C."/>
            <person name="Kroll A.R."/>
            <person name="Kuwar S.S."/>
            <person name="Lee S.L."/>
            <person name="Lehman R."/>
            <person name="Li K."/>
            <person name="Li Z."/>
            <person name="Liang H."/>
            <person name="Lovelace S."/>
            <person name="Lu Z."/>
            <person name="Mansfield J.H."/>
            <person name="McCulloch K.J."/>
            <person name="Mathew T."/>
            <person name="Morton B."/>
            <person name="Muzny D.M."/>
            <person name="Neunemann D."/>
            <person name="Ongeri F."/>
            <person name="Pauchet Y."/>
            <person name="Pu L.L."/>
            <person name="Pyrousis I."/>
            <person name="Rao X.J."/>
            <person name="Redding A."/>
            <person name="Roesel C."/>
            <person name="Sanchez-Gracia A."/>
            <person name="Schaack S."/>
            <person name="Shukla A."/>
            <person name="Tetreau G."/>
            <person name="Wang Y."/>
            <person name="Xiong G.H."/>
            <person name="Traut W."/>
            <person name="Walsh T.K."/>
            <person name="Worley K.C."/>
            <person name="Wu D."/>
            <person name="Wu W."/>
            <person name="Wu Y.Q."/>
            <person name="Zhang X."/>
            <person name="Zou Z."/>
            <person name="Zucker H."/>
            <person name="Briscoe A.D."/>
            <person name="Burmester T."/>
            <person name="Clem R.J."/>
            <person name="Feyereisen R."/>
            <person name="Grimmelikhuijzen C.J.P."/>
            <person name="Hamodrakas S.J."/>
            <person name="Hansson B.S."/>
            <person name="Huguet E."/>
            <person name="Jermiin L.S."/>
            <person name="Lan Q."/>
            <person name="Lehman H.K."/>
            <person name="Lorenzen M."/>
            <person name="Merzendorfer H."/>
            <person name="Michalopoulos I."/>
            <person name="Morton D.B."/>
            <person name="Muthukrishnan S."/>
            <person name="Oakeshott J.G."/>
            <person name="Palmer W."/>
            <person name="Park Y."/>
            <person name="Passarelli A.L."/>
            <person name="Rozas J."/>
            <person name="Schwartz L.M."/>
            <person name="Smith W."/>
            <person name="Southgate A."/>
            <person name="Vilcinskas A."/>
            <person name="Vogt R."/>
            <person name="Wang P."/>
            <person name="Werren J."/>
            <person name="Yu X.Q."/>
            <person name="Zhou J.J."/>
            <person name="Brown S.J."/>
            <person name="Scherer S.E."/>
            <person name="Richards S."/>
            <person name="Blissard G.W."/>
        </authorList>
    </citation>
    <scope>NUCLEOTIDE SEQUENCE</scope>
</reference>
<evidence type="ECO:0000313" key="2">
    <source>
        <dbReference type="EMBL" id="KAG6464517.1"/>
    </source>
</evidence>
<comment type="caution">
    <text evidence="2">The sequence shown here is derived from an EMBL/GenBank/DDBJ whole genome shotgun (WGS) entry which is preliminary data.</text>
</comment>
<name>A0A921ZUR2_MANSE</name>
<protein>
    <submittedName>
        <fullName evidence="2">Uncharacterized protein</fullName>
    </submittedName>
</protein>
<accession>A0A921ZUR2</accession>
<evidence type="ECO:0000313" key="3">
    <source>
        <dbReference type="Proteomes" id="UP000791440"/>
    </source>
</evidence>
<dbReference type="EMBL" id="JH669186">
    <property type="protein sequence ID" value="KAG6464517.1"/>
    <property type="molecule type" value="Genomic_DNA"/>
</dbReference>
<feature type="chain" id="PRO_5037595409" evidence="1">
    <location>
        <begin position="19"/>
        <end position="76"/>
    </location>
</feature>
<dbReference type="AlphaFoldDB" id="A0A921ZUR2"/>
<feature type="signal peptide" evidence="1">
    <location>
        <begin position="1"/>
        <end position="18"/>
    </location>
</feature>
<gene>
    <name evidence="2" type="ORF">O3G_MSEX014573</name>
</gene>
<proteinExistence type="predicted"/>
<keyword evidence="3" id="KW-1185">Reference proteome</keyword>
<keyword evidence="1" id="KW-0732">Signal</keyword>